<name>A0A1F6VRU1_9BACT</name>
<comment type="cofactor">
    <cofactor evidence="2">
        <name>Mg(2+)</name>
        <dbReference type="ChEBI" id="CHEBI:18420"/>
    </cofactor>
</comment>
<keyword evidence="10" id="KW-0460">Magnesium</keyword>
<protein>
    <recommendedName>
        <fullName evidence="5">ribonuclease H</fullName>
        <ecNumber evidence="5">3.1.26.4</ecNumber>
    </recommendedName>
</protein>
<dbReference type="InterPro" id="IPR036397">
    <property type="entry name" value="RNaseH_sf"/>
</dbReference>
<dbReference type="EMBL" id="MFUC01000008">
    <property type="protein sequence ID" value="OGI72292.1"/>
    <property type="molecule type" value="Genomic_DNA"/>
</dbReference>
<keyword evidence="9" id="KW-0378">Hydrolase</keyword>
<dbReference type="InterPro" id="IPR022892">
    <property type="entry name" value="RNaseHI"/>
</dbReference>
<dbReference type="GO" id="GO:0003676">
    <property type="term" value="F:nucleic acid binding"/>
    <property type="evidence" value="ECO:0007669"/>
    <property type="project" value="InterPro"/>
</dbReference>
<evidence type="ECO:0000256" key="2">
    <source>
        <dbReference type="ARBA" id="ARBA00001946"/>
    </source>
</evidence>
<evidence type="ECO:0000313" key="13">
    <source>
        <dbReference type="Proteomes" id="UP000179686"/>
    </source>
</evidence>
<sequence length="165" mass="18098">MIIIVSDGASKGNPGSGGYGTIVIHGDTATEFAGYERKSTNNRMEIMGVIVGLDFVLKSKLGDSVRVYSDSAYVLGGIESWLKNWKKNGWKTAAKKAVLNQDLWEVLDGQIEKLKKVECVKVKGHAGVVLNERADYLASTFASGLEINLYHGDKEVYKKMLRPSN</sequence>
<evidence type="ECO:0000256" key="8">
    <source>
        <dbReference type="ARBA" id="ARBA00022759"/>
    </source>
</evidence>
<proteinExistence type="inferred from homology"/>
<evidence type="ECO:0000256" key="10">
    <source>
        <dbReference type="ARBA" id="ARBA00022842"/>
    </source>
</evidence>
<dbReference type="EC" id="3.1.26.4" evidence="5"/>
<dbReference type="AlphaFoldDB" id="A0A1F6VRU1"/>
<dbReference type="Proteomes" id="UP000179686">
    <property type="component" value="Unassembled WGS sequence"/>
</dbReference>
<dbReference type="GO" id="GO:0046872">
    <property type="term" value="F:metal ion binding"/>
    <property type="evidence" value="ECO:0007669"/>
    <property type="project" value="UniProtKB-KW"/>
</dbReference>
<accession>A0A1F6VRU1</accession>
<dbReference type="GO" id="GO:0004523">
    <property type="term" value="F:RNA-DNA hybrid ribonuclease activity"/>
    <property type="evidence" value="ECO:0007669"/>
    <property type="project" value="UniProtKB-EC"/>
</dbReference>
<evidence type="ECO:0000256" key="9">
    <source>
        <dbReference type="ARBA" id="ARBA00022801"/>
    </source>
</evidence>
<evidence type="ECO:0000313" key="12">
    <source>
        <dbReference type="EMBL" id="OGI72292.1"/>
    </source>
</evidence>
<dbReference type="SUPFAM" id="SSF53098">
    <property type="entry name" value="Ribonuclease H-like"/>
    <property type="match status" value="1"/>
</dbReference>
<gene>
    <name evidence="12" type="ORF">A3J61_02175</name>
</gene>
<evidence type="ECO:0000256" key="5">
    <source>
        <dbReference type="ARBA" id="ARBA00012180"/>
    </source>
</evidence>
<keyword evidence="7" id="KW-0479">Metal-binding</keyword>
<dbReference type="InterPro" id="IPR002156">
    <property type="entry name" value="RNaseH_domain"/>
</dbReference>
<keyword evidence="8" id="KW-0255">Endonuclease</keyword>
<dbReference type="PANTHER" id="PTHR10642:SF26">
    <property type="entry name" value="RIBONUCLEASE H1"/>
    <property type="match status" value="1"/>
</dbReference>
<evidence type="ECO:0000256" key="4">
    <source>
        <dbReference type="ARBA" id="ARBA00011245"/>
    </source>
</evidence>
<dbReference type="InterPro" id="IPR050092">
    <property type="entry name" value="RNase_H"/>
</dbReference>
<organism evidence="12 13">
    <name type="scientific">Candidatus Nomurabacteria bacterium RIFCSPHIGHO2_02_FULL_38_15</name>
    <dbReference type="NCBI Taxonomy" id="1801752"/>
    <lineage>
        <taxon>Bacteria</taxon>
        <taxon>Candidatus Nomuraibacteriota</taxon>
    </lineage>
</organism>
<evidence type="ECO:0000256" key="3">
    <source>
        <dbReference type="ARBA" id="ARBA00005300"/>
    </source>
</evidence>
<comment type="catalytic activity">
    <reaction evidence="1">
        <text>Endonucleolytic cleavage to 5'-phosphomonoester.</text>
        <dbReference type="EC" id="3.1.26.4"/>
    </reaction>
</comment>
<dbReference type="GO" id="GO:0043137">
    <property type="term" value="P:DNA replication, removal of RNA primer"/>
    <property type="evidence" value="ECO:0007669"/>
    <property type="project" value="TreeGrafter"/>
</dbReference>
<evidence type="ECO:0000256" key="1">
    <source>
        <dbReference type="ARBA" id="ARBA00000077"/>
    </source>
</evidence>
<reference evidence="12 13" key="1">
    <citation type="journal article" date="2016" name="Nat. Commun.">
        <title>Thousands of microbial genomes shed light on interconnected biogeochemical processes in an aquifer system.</title>
        <authorList>
            <person name="Anantharaman K."/>
            <person name="Brown C.T."/>
            <person name="Hug L.A."/>
            <person name="Sharon I."/>
            <person name="Castelle C.J."/>
            <person name="Probst A.J."/>
            <person name="Thomas B.C."/>
            <person name="Singh A."/>
            <person name="Wilkins M.J."/>
            <person name="Karaoz U."/>
            <person name="Brodie E.L."/>
            <person name="Williams K.H."/>
            <person name="Hubbard S.S."/>
            <person name="Banfield J.F."/>
        </authorList>
    </citation>
    <scope>NUCLEOTIDE SEQUENCE [LARGE SCALE GENOMIC DNA]</scope>
</reference>
<dbReference type="CDD" id="cd09278">
    <property type="entry name" value="RNase_HI_prokaryote_like"/>
    <property type="match status" value="1"/>
</dbReference>
<comment type="subunit">
    <text evidence="4">Monomer.</text>
</comment>
<evidence type="ECO:0000256" key="7">
    <source>
        <dbReference type="ARBA" id="ARBA00022723"/>
    </source>
</evidence>
<dbReference type="InterPro" id="IPR012337">
    <property type="entry name" value="RNaseH-like_sf"/>
</dbReference>
<feature type="domain" description="RNase H type-1" evidence="11">
    <location>
        <begin position="1"/>
        <end position="143"/>
    </location>
</feature>
<dbReference type="STRING" id="1801752.A3J61_02175"/>
<comment type="caution">
    <text evidence="12">The sequence shown here is derived from an EMBL/GenBank/DDBJ whole genome shotgun (WGS) entry which is preliminary data.</text>
</comment>
<evidence type="ECO:0000259" key="11">
    <source>
        <dbReference type="PROSITE" id="PS50879"/>
    </source>
</evidence>
<dbReference type="PROSITE" id="PS50879">
    <property type="entry name" value="RNASE_H_1"/>
    <property type="match status" value="1"/>
</dbReference>
<dbReference type="PANTHER" id="PTHR10642">
    <property type="entry name" value="RIBONUCLEASE H1"/>
    <property type="match status" value="1"/>
</dbReference>
<evidence type="ECO:0000256" key="6">
    <source>
        <dbReference type="ARBA" id="ARBA00022722"/>
    </source>
</evidence>
<keyword evidence="6" id="KW-0540">Nuclease</keyword>
<dbReference type="Pfam" id="PF00075">
    <property type="entry name" value="RNase_H"/>
    <property type="match status" value="1"/>
</dbReference>
<comment type="similarity">
    <text evidence="3">Belongs to the RNase H family.</text>
</comment>
<dbReference type="Gene3D" id="3.30.420.10">
    <property type="entry name" value="Ribonuclease H-like superfamily/Ribonuclease H"/>
    <property type="match status" value="1"/>
</dbReference>